<sequence length="90" mass="9393">MQHDVRLRALVADTASQRCAPHAAASVRSALRGQSTPSLHSAARCAAPSSSCRHGFTALRAARGCLGALSSSRTIYAFPTQCSTMCSSEL</sequence>
<accession>A0AAV7L9U2</accession>
<dbReference type="EMBL" id="JANPWB010000015">
    <property type="protein sequence ID" value="KAJ1087122.1"/>
    <property type="molecule type" value="Genomic_DNA"/>
</dbReference>
<keyword evidence="2" id="KW-1185">Reference proteome</keyword>
<evidence type="ECO:0000313" key="2">
    <source>
        <dbReference type="Proteomes" id="UP001066276"/>
    </source>
</evidence>
<evidence type="ECO:0000313" key="1">
    <source>
        <dbReference type="EMBL" id="KAJ1087122.1"/>
    </source>
</evidence>
<dbReference type="AlphaFoldDB" id="A0AAV7L9U2"/>
<comment type="caution">
    <text evidence="1">The sequence shown here is derived from an EMBL/GenBank/DDBJ whole genome shotgun (WGS) entry which is preliminary data.</text>
</comment>
<protein>
    <submittedName>
        <fullName evidence="1">Uncharacterized protein</fullName>
    </submittedName>
</protein>
<organism evidence="1 2">
    <name type="scientific">Pleurodeles waltl</name>
    <name type="common">Iberian ribbed newt</name>
    <dbReference type="NCBI Taxonomy" id="8319"/>
    <lineage>
        <taxon>Eukaryota</taxon>
        <taxon>Metazoa</taxon>
        <taxon>Chordata</taxon>
        <taxon>Craniata</taxon>
        <taxon>Vertebrata</taxon>
        <taxon>Euteleostomi</taxon>
        <taxon>Amphibia</taxon>
        <taxon>Batrachia</taxon>
        <taxon>Caudata</taxon>
        <taxon>Salamandroidea</taxon>
        <taxon>Salamandridae</taxon>
        <taxon>Pleurodelinae</taxon>
        <taxon>Pleurodeles</taxon>
    </lineage>
</organism>
<name>A0AAV7L9U2_PLEWA</name>
<reference evidence="1" key="1">
    <citation type="journal article" date="2022" name="bioRxiv">
        <title>Sequencing and chromosome-scale assembly of the giantPleurodeles waltlgenome.</title>
        <authorList>
            <person name="Brown T."/>
            <person name="Elewa A."/>
            <person name="Iarovenko S."/>
            <person name="Subramanian E."/>
            <person name="Araus A.J."/>
            <person name="Petzold A."/>
            <person name="Susuki M."/>
            <person name="Suzuki K.-i.T."/>
            <person name="Hayashi T."/>
            <person name="Toyoda A."/>
            <person name="Oliveira C."/>
            <person name="Osipova E."/>
            <person name="Leigh N.D."/>
            <person name="Simon A."/>
            <person name="Yun M.H."/>
        </authorList>
    </citation>
    <scope>NUCLEOTIDE SEQUENCE</scope>
    <source>
        <strain evidence="1">20211129_DDA</strain>
        <tissue evidence="1">Liver</tissue>
    </source>
</reference>
<proteinExistence type="predicted"/>
<gene>
    <name evidence="1" type="ORF">NDU88_000316</name>
</gene>
<dbReference type="Proteomes" id="UP001066276">
    <property type="component" value="Chromosome 11"/>
</dbReference>